<protein>
    <submittedName>
        <fullName evidence="3">AtpZ/AtpI family protein</fullName>
    </submittedName>
</protein>
<evidence type="ECO:0000256" key="1">
    <source>
        <dbReference type="SAM" id="MobiDB-lite"/>
    </source>
</evidence>
<evidence type="ECO:0000313" key="3">
    <source>
        <dbReference type="EMBL" id="HJE24072.1"/>
    </source>
</evidence>
<feature type="transmembrane region" description="Helical" evidence="2">
    <location>
        <begin position="89"/>
        <end position="107"/>
    </location>
</feature>
<gene>
    <name evidence="3" type="ORF">K8W01_10475</name>
</gene>
<comment type="caution">
    <text evidence="3">The sequence shown here is derived from an EMBL/GenBank/DDBJ whole genome shotgun (WGS) entry which is preliminary data.</text>
</comment>
<evidence type="ECO:0000256" key="2">
    <source>
        <dbReference type="SAM" id="Phobius"/>
    </source>
</evidence>
<evidence type="ECO:0000313" key="4">
    <source>
        <dbReference type="Proteomes" id="UP000742631"/>
    </source>
</evidence>
<keyword evidence="2" id="KW-0812">Transmembrane</keyword>
<reference evidence="3" key="2">
    <citation type="submission" date="2021-09" db="EMBL/GenBank/DDBJ databases">
        <authorList>
            <person name="Gilroy R."/>
        </authorList>
    </citation>
    <scope>NUCLEOTIDE SEQUENCE</scope>
    <source>
        <strain evidence="3">316</strain>
    </source>
</reference>
<sequence>MSGDPTGNEGGPGKAPADGDLSARLKRLETQLEGKRPKAAPSSAARTGASGGSAPLGQAMRLSTEFIAGVIAGGILGYIVDHLFGSKPWGMIVMVMLGFVTGIYNVMRVSGFSGRKTEKDPRQES</sequence>
<feature type="transmembrane region" description="Helical" evidence="2">
    <location>
        <begin position="66"/>
        <end position="83"/>
    </location>
</feature>
<proteinExistence type="predicted"/>
<accession>A0A921E2V4</accession>
<dbReference type="EMBL" id="DYYG01000033">
    <property type="protein sequence ID" value="HJE24072.1"/>
    <property type="molecule type" value="Genomic_DNA"/>
</dbReference>
<feature type="compositionally biased region" description="Basic and acidic residues" evidence="1">
    <location>
        <begin position="21"/>
        <end position="36"/>
    </location>
</feature>
<keyword evidence="2" id="KW-0472">Membrane</keyword>
<dbReference type="InterPro" id="IPR032820">
    <property type="entry name" value="ATPase_put"/>
</dbReference>
<feature type="compositionally biased region" description="Low complexity" evidence="1">
    <location>
        <begin position="39"/>
        <end position="48"/>
    </location>
</feature>
<reference evidence="3" key="1">
    <citation type="journal article" date="2021" name="PeerJ">
        <title>Extensive microbial diversity within the chicken gut microbiome revealed by metagenomics and culture.</title>
        <authorList>
            <person name="Gilroy R."/>
            <person name="Ravi A."/>
            <person name="Getino M."/>
            <person name="Pursley I."/>
            <person name="Horton D.L."/>
            <person name="Alikhan N.F."/>
            <person name="Baker D."/>
            <person name="Gharbi K."/>
            <person name="Hall N."/>
            <person name="Watson M."/>
            <person name="Adriaenssens E.M."/>
            <person name="Foster-Nyarko E."/>
            <person name="Jarju S."/>
            <person name="Secka A."/>
            <person name="Antonio M."/>
            <person name="Oren A."/>
            <person name="Chaudhuri R.R."/>
            <person name="La Ragione R."/>
            <person name="Hildebrand F."/>
            <person name="Pallen M.J."/>
        </authorList>
    </citation>
    <scope>NUCLEOTIDE SEQUENCE</scope>
    <source>
        <strain evidence="3">316</strain>
    </source>
</reference>
<organism evidence="3 4">
    <name type="scientific">Methylorubrum populi</name>
    <dbReference type="NCBI Taxonomy" id="223967"/>
    <lineage>
        <taxon>Bacteria</taxon>
        <taxon>Pseudomonadati</taxon>
        <taxon>Pseudomonadota</taxon>
        <taxon>Alphaproteobacteria</taxon>
        <taxon>Hyphomicrobiales</taxon>
        <taxon>Methylobacteriaceae</taxon>
        <taxon>Methylorubrum</taxon>
    </lineage>
</organism>
<dbReference type="Proteomes" id="UP000742631">
    <property type="component" value="Unassembled WGS sequence"/>
</dbReference>
<dbReference type="Pfam" id="PF09527">
    <property type="entry name" value="ATPase_gene1"/>
    <property type="match status" value="1"/>
</dbReference>
<keyword evidence="2" id="KW-1133">Transmembrane helix</keyword>
<name>A0A921E2V4_9HYPH</name>
<dbReference type="AlphaFoldDB" id="A0A921E2V4"/>
<feature type="region of interest" description="Disordered" evidence="1">
    <location>
        <begin position="1"/>
        <end position="56"/>
    </location>
</feature>